<protein>
    <submittedName>
        <fullName evidence="3">Sulfurtransferase</fullName>
    </submittedName>
</protein>
<evidence type="ECO:0000313" key="3">
    <source>
        <dbReference type="EMBL" id="MBD8269132.1"/>
    </source>
</evidence>
<dbReference type="PANTHER" id="PTHR43855">
    <property type="entry name" value="THIOSULFATE SULFURTRANSFERASE"/>
    <property type="match status" value="1"/>
</dbReference>
<comment type="caution">
    <text evidence="3">The sequence shown here is derived from an EMBL/GenBank/DDBJ whole genome shotgun (WGS) entry which is preliminary data.</text>
</comment>
<dbReference type="PANTHER" id="PTHR43855:SF1">
    <property type="entry name" value="THIOSULFATE SULFURTRANSFERASE"/>
    <property type="match status" value="1"/>
</dbReference>
<evidence type="ECO:0000256" key="1">
    <source>
        <dbReference type="ARBA" id="ARBA00022737"/>
    </source>
</evidence>
<organism evidence="3 4">
    <name type="scientific">Pseudomonas fluorescens</name>
    <dbReference type="NCBI Taxonomy" id="294"/>
    <lineage>
        <taxon>Bacteria</taxon>
        <taxon>Pseudomonadati</taxon>
        <taxon>Pseudomonadota</taxon>
        <taxon>Gammaproteobacteria</taxon>
        <taxon>Pseudomonadales</taxon>
        <taxon>Pseudomonadaceae</taxon>
        <taxon>Pseudomonas</taxon>
    </lineage>
</organism>
<dbReference type="InterPro" id="IPR001763">
    <property type="entry name" value="Rhodanese-like_dom"/>
</dbReference>
<dbReference type="Pfam" id="PF00581">
    <property type="entry name" value="Rhodanese"/>
    <property type="match status" value="1"/>
</dbReference>
<feature type="domain" description="Rhodanese" evidence="2">
    <location>
        <begin position="3"/>
        <end position="38"/>
    </location>
</feature>
<dbReference type="PROSITE" id="PS50206">
    <property type="entry name" value="RHODANESE_3"/>
    <property type="match status" value="2"/>
</dbReference>
<dbReference type="Gene3D" id="3.40.250.10">
    <property type="entry name" value="Rhodanese-like domain"/>
    <property type="match status" value="2"/>
</dbReference>
<dbReference type="InterPro" id="IPR036873">
    <property type="entry name" value="Rhodanese-like_dom_sf"/>
</dbReference>
<dbReference type="AlphaFoldDB" id="A0AAE2PVA2"/>
<dbReference type="Proteomes" id="UP000610293">
    <property type="component" value="Unassembled WGS sequence"/>
</dbReference>
<name>A0AAE2PVA2_PSEFL</name>
<evidence type="ECO:0000259" key="2">
    <source>
        <dbReference type="PROSITE" id="PS50206"/>
    </source>
</evidence>
<dbReference type="EMBL" id="JACYNJ010000002">
    <property type="protein sequence ID" value="MBD8269132.1"/>
    <property type="molecule type" value="Genomic_DNA"/>
</dbReference>
<gene>
    <name evidence="3" type="ORF">IFU03_05110</name>
</gene>
<dbReference type="SMART" id="SM00450">
    <property type="entry name" value="RHOD"/>
    <property type="match status" value="1"/>
</dbReference>
<keyword evidence="1" id="KW-0677">Repeat</keyword>
<proteinExistence type="predicted"/>
<feature type="domain" description="Rhodanese" evidence="2">
    <location>
        <begin position="94"/>
        <end position="180"/>
    </location>
</feature>
<evidence type="ECO:0000313" key="4">
    <source>
        <dbReference type="Proteomes" id="UP000610293"/>
    </source>
</evidence>
<accession>A0AAE2PVA2</accession>
<reference evidence="3" key="1">
    <citation type="journal article" date="2020" name="FEMS Microbiol. Ecol.">
        <title>Temporal dynamics of bacterial communities during seed development and maturation.</title>
        <authorList>
            <person name="Chesneau G."/>
            <person name="Torres-Cortes G."/>
            <person name="Briand M."/>
            <person name="Darrasse A."/>
            <person name="Preveaux A."/>
            <person name="Marais C."/>
            <person name="Jacques M.A."/>
            <person name="Shade A."/>
            <person name="Barret M."/>
        </authorList>
    </citation>
    <scope>NUCLEOTIDE SEQUENCE</scope>
    <source>
        <strain evidence="3">CFBP13533</strain>
    </source>
</reference>
<sequence>MSWSARFWWMLKWLGFDNMSILDGGHEKWEAEKRALSDSPCKYSAGTLRIQPRPELFVGKAEVLSAINDPSMCTISALGADVHNGKGTAFGRPGRIPRSVNVPQKVLLDPETGLFKTPEEISRYFIEAQTSKSKGFITYCGSGIFAAVDAFWLYQLGYDNIAVYDNSMSEWGADATLPMECYFETST</sequence>
<dbReference type="InterPro" id="IPR051126">
    <property type="entry name" value="Thiosulfate_sulfurtransferase"/>
</dbReference>
<dbReference type="SUPFAM" id="SSF52821">
    <property type="entry name" value="Rhodanese/Cell cycle control phosphatase"/>
    <property type="match status" value="2"/>
</dbReference>